<comment type="caution">
    <text evidence="1">The sequence shown here is derived from an EMBL/GenBank/DDBJ whole genome shotgun (WGS) entry which is preliminary data.</text>
</comment>
<dbReference type="AlphaFoldDB" id="A0A6A6KPD1"/>
<dbReference type="InterPro" id="IPR044781">
    <property type="entry name" value="At5g10690-like"/>
</dbReference>
<sequence>MNAVMEACVYCYDINSVLRIFCEMLKPESCGVDGITYGTLLKCRDICCANGLLAHYGFWLLEGGNPPILIECKLGRENADNDGMCYASNS</sequence>
<accession>A0A6A6KPD1</accession>
<dbReference type="PANTHER" id="PTHR47581">
    <property type="entry name" value="OS09G0431600 PROTEIN"/>
    <property type="match status" value="1"/>
</dbReference>
<evidence type="ECO:0000313" key="1">
    <source>
        <dbReference type="EMBL" id="KAF2290537.1"/>
    </source>
</evidence>
<keyword evidence="2" id="KW-1185">Reference proteome</keyword>
<protein>
    <recommendedName>
        <fullName evidence="3">Pentatricopeptide repeat-containing protein</fullName>
    </recommendedName>
</protein>
<evidence type="ECO:0008006" key="3">
    <source>
        <dbReference type="Google" id="ProtNLM"/>
    </source>
</evidence>
<reference evidence="1 2" key="1">
    <citation type="journal article" date="2020" name="Mol. Plant">
        <title>The Chromosome-Based Rubber Tree Genome Provides New Insights into Spurge Genome Evolution and Rubber Biosynthesis.</title>
        <authorList>
            <person name="Liu J."/>
            <person name="Shi C."/>
            <person name="Shi C.C."/>
            <person name="Li W."/>
            <person name="Zhang Q.J."/>
            <person name="Zhang Y."/>
            <person name="Li K."/>
            <person name="Lu H.F."/>
            <person name="Shi C."/>
            <person name="Zhu S.T."/>
            <person name="Xiao Z.Y."/>
            <person name="Nan H."/>
            <person name="Yue Y."/>
            <person name="Zhu X.G."/>
            <person name="Wu Y."/>
            <person name="Hong X.N."/>
            <person name="Fan G.Y."/>
            <person name="Tong Y."/>
            <person name="Zhang D."/>
            <person name="Mao C.L."/>
            <person name="Liu Y.L."/>
            <person name="Hao S.J."/>
            <person name="Liu W.Q."/>
            <person name="Lv M.Q."/>
            <person name="Zhang H.B."/>
            <person name="Liu Y."/>
            <person name="Hu-Tang G.R."/>
            <person name="Wang J.P."/>
            <person name="Wang J.H."/>
            <person name="Sun Y.H."/>
            <person name="Ni S.B."/>
            <person name="Chen W.B."/>
            <person name="Zhang X.C."/>
            <person name="Jiao Y.N."/>
            <person name="Eichler E.E."/>
            <person name="Li G.H."/>
            <person name="Liu X."/>
            <person name="Gao L.Z."/>
        </authorList>
    </citation>
    <scope>NUCLEOTIDE SEQUENCE [LARGE SCALE GENOMIC DNA]</scope>
    <source>
        <strain evidence="2">cv. GT1</strain>
        <tissue evidence="1">Leaf</tissue>
    </source>
</reference>
<organism evidence="1 2">
    <name type="scientific">Hevea brasiliensis</name>
    <name type="common">Para rubber tree</name>
    <name type="synonym">Siphonia brasiliensis</name>
    <dbReference type="NCBI Taxonomy" id="3981"/>
    <lineage>
        <taxon>Eukaryota</taxon>
        <taxon>Viridiplantae</taxon>
        <taxon>Streptophyta</taxon>
        <taxon>Embryophyta</taxon>
        <taxon>Tracheophyta</taxon>
        <taxon>Spermatophyta</taxon>
        <taxon>Magnoliopsida</taxon>
        <taxon>eudicotyledons</taxon>
        <taxon>Gunneridae</taxon>
        <taxon>Pentapetalae</taxon>
        <taxon>rosids</taxon>
        <taxon>fabids</taxon>
        <taxon>Malpighiales</taxon>
        <taxon>Euphorbiaceae</taxon>
        <taxon>Crotonoideae</taxon>
        <taxon>Micrandreae</taxon>
        <taxon>Hevea</taxon>
    </lineage>
</organism>
<dbReference type="EMBL" id="JAAGAX010000015">
    <property type="protein sequence ID" value="KAF2290537.1"/>
    <property type="molecule type" value="Genomic_DNA"/>
</dbReference>
<dbReference type="PANTHER" id="PTHR47581:SF2">
    <property type="entry name" value="OS09G0431600 PROTEIN"/>
    <property type="match status" value="1"/>
</dbReference>
<dbReference type="Proteomes" id="UP000467840">
    <property type="component" value="Chromosome 2"/>
</dbReference>
<proteinExistence type="predicted"/>
<evidence type="ECO:0000313" key="2">
    <source>
        <dbReference type="Proteomes" id="UP000467840"/>
    </source>
</evidence>
<gene>
    <name evidence="1" type="ORF">GH714_014309</name>
</gene>
<name>A0A6A6KPD1_HEVBR</name>